<evidence type="ECO:0000313" key="2">
    <source>
        <dbReference type="Proteomes" id="UP000291343"/>
    </source>
</evidence>
<sequence>MSEIKAPPHGELKRPEEVVRIAMEDNLKFGLLTAFIKVGQVSNRDLVNSVLHLVGHPVSGQKALSLDGTPISVRETSLGDRKSRSGWSSRVGHRIWADLVSRTVVWAWSIWEAISWGERPEEGEKEVLGTGAENEVSDWFLPYSRGTLLSRRTWSLSA</sequence>
<proteinExistence type="predicted"/>
<dbReference type="AlphaFoldDB" id="A0A482WHI9"/>
<gene>
    <name evidence="1" type="ORF">LSTR_LSTR006263</name>
</gene>
<dbReference type="EMBL" id="QKKF02035384">
    <property type="protein sequence ID" value="RZF33009.1"/>
    <property type="molecule type" value="Genomic_DNA"/>
</dbReference>
<protein>
    <submittedName>
        <fullName evidence="1">Uncharacterized protein</fullName>
    </submittedName>
</protein>
<name>A0A482WHI9_LAOST</name>
<organism evidence="1 2">
    <name type="scientific">Laodelphax striatellus</name>
    <name type="common">Small brown planthopper</name>
    <name type="synonym">Delphax striatella</name>
    <dbReference type="NCBI Taxonomy" id="195883"/>
    <lineage>
        <taxon>Eukaryota</taxon>
        <taxon>Metazoa</taxon>
        <taxon>Ecdysozoa</taxon>
        <taxon>Arthropoda</taxon>
        <taxon>Hexapoda</taxon>
        <taxon>Insecta</taxon>
        <taxon>Pterygota</taxon>
        <taxon>Neoptera</taxon>
        <taxon>Paraneoptera</taxon>
        <taxon>Hemiptera</taxon>
        <taxon>Auchenorrhyncha</taxon>
        <taxon>Fulgoroidea</taxon>
        <taxon>Delphacidae</taxon>
        <taxon>Criomorphinae</taxon>
        <taxon>Laodelphax</taxon>
    </lineage>
</organism>
<accession>A0A482WHI9</accession>
<dbReference type="Proteomes" id="UP000291343">
    <property type="component" value="Unassembled WGS sequence"/>
</dbReference>
<dbReference type="OrthoDB" id="6431632at2759"/>
<reference evidence="1 2" key="1">
    <citation type="journal article" date="2017" name="Gigascience">
        <title>Genome sequence of the small brown planthopper, Laodelphax striatellus.</title>
        <authorList>
            <person name="Zhu J."/>
            <person name="Jiang F."/>
            <person name="Wang X."/>
            <person name="Yang P."/>
            <person name="Bao Y."/>
            <person name="Zhao W."/>
            <person name="Wang W."/>
            <person name="Lu H."/>
            <person name="Wang Q."/>
            <person name="Cui N."/>
            <person name="Li J."/>
            <person name="Chen X."/>
            <person name="Luo L."/>
            <person name="Yu J."/>
            <person name="Kang L."/>
            <person name="Cui F."/>
        </authorList>
    </citation>
    <scope>NUCLEOTIDE SEQUENCE [LARGE SCALE GENOMIC DNA]</scope>
    <source>
        <strain evidence="1">Lst14</strain>
    </source>
</reference>
<comment type="caution">
    <text evidence="1">The sequence shown here is derived from an EMBL/GenBank/DDBJ whole genome shotgun (WGS) entry which is preliminary data.</text>
</comment>
<keyword evidence="2" id="KW-1185">Reference proteome</keyword>
<dbReference type="InParanoid" id="A0A482WHI9"/>
<evidence type="ECO:0000313" key="1">
    <source>
        <dbReference type="EMBL" id="RZF33009.1"/>
    </source>
</evidence>